<dbReference type="PANTHER" id="PTHR42743">
    <property type="entry name" value="AMINO-ACID AMINOTRANSFERASE"/>
    <property type="match status" value="1"/>
</dbReference>
<dbReference type="Pfam" id="PF01063">
    <property type="entry name" value="Aminotran_4"/>
    <property type="match status" value="1"/>
</dbReference>
<dbReference type="STRING" id="580166.AUP43_15270"/>
<evidence type="ECO:0000313" key="16">
    <source>
        <dbReference type="EMBL" id="KZC97020.1"/>
    </source>
</evidence>
<evidence type="ECO:0000256" key="8">
    <source>
        <dbReference type="ARBA" id="ARBA00014472"/>
    </source>
</evidence>
<comment type="cofactor">
    <cofactor evidence="1 15">
        <name>pyridoxal 5'-phosphate</name>
        <dbReference type="ChEBI" id="CHEBI:597326"/>
    </cofactor>
</comment>
<keyword evidence="17" id="KW-1185">Reference proteome</keyword>
<comment type="pathway">
    <text evidence="4">Amino-acid biosynthesis; L-valine biosynthesis; L-valine from pyruvate: step 4/4.</text>
</comment>
<name>A0A154V6M6_9PROT</name>
<dbReference type="EMBL" id="LPXN01000180">
    <property type="protein sequence ID" value="KZC97020.1"/>
    <property type="molecule type" value="Genomic_DNA"/>
</dbReference>
<comment type="pathway">
    <text evidence="5">Amino-acid biosynthesis; L-leucine biosynthesis; L-leucine from 3-methyl-2-oxobutanoate: step 4/4.</text>
</comment>
<dbReference type="OrthoDB" id="21319at2"/>
<dbReference type="Gene3D" id="3.30.470.10">
    <property type="match status" value="1"/>
</dbReference>
<dbReference type="InterPro" id="IPR036038">
    <property type="entry name" value="Aminotransferase-like"/>
</dbReference>
<dbReference type="SUPFAM" id="SSF56752">
    <property type="entry name" value="D-aminoacid aminotransferase-like PLP-dependent enzymes"/>
    <property type="match status" value="1"/>
</dbReference>
<evidence type="ECO:0000256" key="14">
    <source>
        <dbReference type="RuleBase" id="RU004106"/>
    </source>
</evidence>
<protein>
    <recommendedName>
        <fullName evidence="8">Probable branched-chain-amino-acid aminotransferase</fullName>
        <ecNumber evidence="7">2.6.1.42</ecNumber>
    </recommendedName>
</protein>
<evidence type="ECO:0000256" key="6">
    <source>
        <dbReference type="ARBA" id="ARBA00009320"/>
    </source>
</evidence>
<proteinExistence type="inferred from homology"/>
<reference evidence="16 17" key="1">
    <citation type="submission" date="2015-12" db="EMBL/GenBank/DDBJ databases">
        <title>Genome sequence of Oceanibaculum pacificum MCCC 1A02656.</title>
        <authorList>
            <person name="Lu L."/>
            <person name="Lai Q."/>
            <person name="Shao Z."/>
            <person name="Qian P."/>
        </authorList>
    </citation>
    <scope>NUCLEOTIDE SEQUENCE [LARGE SCALE GENOMIC DNA]</scope>
    <source>
        <strain evidence="16 17">MCCC 1A02656</strain>
    </source>
</reference>
<dbReference type="AlphaFoldDB" id="A0A154V6M6"/>
<keyword evidence="10" id="KW-0028">Amino-acid biosynthesis</keyword>
<dbReference type="InterPro" id="IPR018300">
    <property type="entry name" value="Aminotrans_IV_CS"/>
</dbReference>
<evidence type="ECO:0000256" key="4">
    <source>
        <dbReference type="ARBA" id="ARBA00004931"/>
    </source>
</evidence>
<evidence type="ECO:0000256" key="9">
    <source>
        <dbReference type="ARBA" id="ARBA00022898"/>
    </source>
</evidence>
<evidence type="ECO:0000256" key="2">
    <source>
        <dbReference type="ARBA" id="ARBA00003109"/>
    </source>
</evidence>
<comment type="catalytic activity">
    <reaction evidence="12">
        <text>L-isoleucine + 2-oxoglutarate = (S)-3-methyl-2-oxopentanoate + L-glutamate</text>
        <dbReference type="Rhea" id="RHEA:24801"/>
        <dbReference type="ChEBI" id="CHEBI:16810"/>
        <dbReference type="ChEBI" id="CHEBI:29985"/>
        <dbReference type="ChEBI" id="CHEBI:35146"/>
        <dbReference type="ChEBI" id="CHEBI:58045"/>
        <dbReference type="EC" id="2.6.1.42"/>
    </reaction>
</comment>
<evidence type="ECO:0000256" key="5">
    <source>
        <dbReference type="ARBA" id="ARBA00005072"/>
    </source>
</evidence>
<dbReference type="NCBIfam" id="NF009896">
    <property type="entry name" value="PRK13356.1"/>
    <property type="match status" value="1"/>
</dbReference>
<comment type="catalytic activity">
    <reaction evidence="11">
        <text>L-valine + 2-oxoglutarate = 3-methyl-2-oxobutanoate + L-glutamate</text>
        <dbReference type="Rhea" id="RHEA:24813"/>
        <dbReference type="ChEBI" id="CHEBI:11851"/>
        <dbReference type="ChEBI" id="CHEBI:16810"/>
        <dbReference type="ChEBI" id="CHEBI:29985"/>
        <dbReference type="ChEBI" id="CHEBI:57762"/>
        <dbReference type="EC" id="2.6.1.42"/>
    </reaction>
</comment>
<dbReference type="InterPro" id="IPR043132">
    <property type="entry name" value="BCAT-like_C"/>
</dbReference>
<evidence type="ECO:0000256" key="15">
    <source>
        <dbReference type="RuleBase" id="RU004516"/>
    </source>
</evidence>
<evidence type="ECO:0000256" key="12">
    <source>
        <dbReference type="ARBA" id="ARBA00048798"/>
    </source>
</evidence>
<dbReference type="GO" id="GO:0005829">
    <property type="term" value="C:cytosol"/>
    <property type="evidence" value="ECO:0007669"/>
    <property type="project" value="TreeGrafter"/>
</dbReference>
<evidence type="ECO:0000256" key="13">
    <source>
        <dbReference type="ARBA" id="ARBA00049229"/>
    </source>
</evidence>
<gene>
    <name evidence="16" type="ORF">AUP43_15270</name>
</gene>
<organism evidence="16 17">
    <name type="scientific">Oceanibaculum pacificum</name>
    <dbReference type="NCBI Taxonomy" id="580166"/>
    <lineage>
        <taxon>Bacteria</taxon>
        <taxon>Pseudomonadati</taxon>
        <taxon>Pseudomonadota</taxon>
        <taxon>Alphaproteobacteria</taxon>
        <taxon>Rhodospirillales</taxon>
        <taxon>Oceanibaculaceae</taxon>
        <taxon>Oceanibaculum</taxon>
    </lineage>
</organism>
<evidence type="ECO:0000256" key="11">
    <source>
        <dbReference type="ARBA" id="ARBA00048212"/>
    </source>
</evidence>
<dbReference type="InterPro" id="IPR001544">
    <property type="entry name" value="Aminotrans_IV"/>
</dbReference>
<sequence length="281" mass="30791">MQAYSYVDGKWHDGNPPVLGPLSHATWLSGIVFDGARAFDGMTPDLDLHCDRSIRSAKALGLQPPLTAGEVYELCLEGVRKFSSGTQLYIRPMFFAESGWIDPDPETTRFMLSVYESPMPDPTGRFNAMISPFRRPTPESAPTDAKASCLYPNSGKAMRLAREKGFENAILLDQIGNVAEFATSNLFAVKDGAVITPAPNGTFLNGITRQRVIKLLRGSGLAVHEAQLTVKDLMDADEVFSTGNYAKVQPCTGIDGRSLQPGPVYQRARELYWEFAHGKGK</sequence>
<evidence type="ECO:0000256" key="7">
    <source>
        <dbReference type="ARBA" id="ARBA00013053"/>
    </source>
</evidence>
<accession>A0A154V6M6</accession>
<dbReference type="Proteomes" id="UP000076400">
    <property type="component" value="Unassembled WGS sequence"/>
</dbReference>
<comment type="function">
    <text evidence="2">Acts on leucine, isoleucine and valine.</text>
</comment>
<comment type="similarity">
    <text evidence="6 14">Belongs to the class-IV pyridoxal-phosphate-dependent aminotransferase family.</text>
</comment>
<dbReference type="Gene3D" id="3.20.10.10">
    <property type="entry name" value="D-amino Acid Aminotransferase, subunit A, domain 2"/>
    <property type="match status" value="1"/>
</dbReference>
<dbReference type="PANTHER" id="PTHR42743:SF11">
    <property type="entry name" value="AMINODEOXYCHORISMATE LYASE"/>
    <property type="match status" value="1"/>
</dbReference>
<comment type="caution">
    <text evidence="16">The sequence shown here is derived from an EMBL/GenBank/DDBJ whole genome shotgun (WGS) entry which is preliminary data.</text>
</comment>
<dbReference type="InterPro" id="IPR050571">
    <property type="entry name" value="Class-IV_PLP-Dep_Aminotrnsfr"/>
</dbReference>
<comment type="catalytic activity">
    <reaction evidence="13">
        <text>L-leucine + 2-oxoglutarate = 4-methyl-2-oxopentanoate + L-glutamate</text>
        <dbReference type="Rhea" id="RHEA:18321"/>
        <dbReference type="ChEBI" id="CHEBI:16810"/>
        <dbReference type="ChEBI" id="CHEBI:17865"/>
        <dbReference type="ChEBI" id="CHEBI:29985"/>
        <dbReference type="ChEBI" id="CHEBI:57427"/>
        <dbReference type="EC" id="2.6.1.42"/>
    </reaction>
</comment>
<dbReference type="PROSITE" id="PS00770">
    <property type="entry name" value="AA_TRANSFER_CLASS_4"/>
    <property type="match status" value="1"/>
</dbReference>
<dbReference type="GO" id="GO:0004084">
    <property type="term" value="F:branched-chain-amino-acid transaminase activity"/>
    <property type="evidence" value="ECO:0007669"/>
    <property type="project" value="UniProtKB-EC"/>
</dbReference>
<keyword evidence="16" id="KW-0808">Transferase</keyword>
<dbReference type="FunFam" id="3.20.10.10:FF:000002">
    <property type="entry name" value="D-alanine aminotransferase"/>
    <property type="match status" value="1"/>
</dbReference>
<evidence type="ECO:0000256" key="3">
    <source>
        <dbReference type="ARBA" id="ARBA00004824"/>
    </source>
</evidence>
<keyword evidence="9 15" id="KW-0663">Pyridoxal phosphate</keyword>
<dbReference type="RefSeq" id="WP_067560371.1">
    <property type="nucleotide sequence ID" value="NZ_LPXN01000180.1"/>
</dbReference>
<dbReference type="GO" id="GO:0008652">
    <property type="term" value="P:amino acid biosynthetic process"/>
    <property type="evidence" value="ECO:0007669"/>
    <property type="project" value="UniProtKB-ARBA"/>
</dbReference>
<dbReference type="InterPro" id="IPR043131">
    <property type="entry name" value="BCAT-like_N"/>
</dbReference>
<keyword evidence="16" id="KW-0032">Aminotransferase</keyword>
<evidence type="ECO:0000313" key="17">
    <source>
        <dbReference type="Proteomes" id="UP000076400"/>
    </source>
</evidence>
<evidence type="ECO:0000256" key="10">
    <source>
        <dbReference type="ARBA" id="ARBA00023304"/>
    </source>
</evidence>
<keyword evidence="10" id="KW-0100">Branched-chain amino acid biosynthesis</keyword>
<dbReference type="GO" id="GO:0009082">
    <property type="term" value="P:branched-chain amino acid biosynthetic process"/>
    <property type="evidence" value="ECO:0007669"/>
    <property type="project" value="UniProtKB-KW"/>
</dbReference>
<comment type="pathway">
    <text evidence="3">Amino-acid biosynthesis; L-isoleucine biosynthesis; L-isoleucine from 2-oxobutanoate: step 4/4.</text>
</comment>
<evidence type="ECO:0000256" key="1">
    <source>
        <dbReference type="ARBA" id="ARBA00001933"/>
    </source>
</evidence>
<dbReference type="EC" id="2.6.1.42" evidence="7"/>